<keyword evidence="11" id="KW-1185">Reference proteome</keyword>
<evidence type="ECO:0000256" key="6">
    <source>
        <dbReference type="ARBA" id="ARBA00023049"/>
    </source>
</evidence>
<dbReference type="SUPFAM" id="SSF51261">
    <property type="entry name" value="Duplicated hybrid motif"/>
    <property type="match status" value="1"/>
</dbReference>
<feature type="transmembrane region" description="Helical" evidence="8">
    <location>
        <begin position="35"/>
        <end position="58"/>
    </location>
</feature>
<evidence type="ECO:0000256" key="8">
    <source>
        <dbReference type="SAM" id="Phobius"/>
    </source>
</evidence>
<dbReference type="CDD" id="cd12797">
    <property type="entry name" value="M23_peptidase"/>
    <property type="match status" value="1"/>
</dbReference>
<dbReference type="InterPro" id="IPR016047">
    <property type="entry name" value="M23ase_b-sheet_dom"/>
</dbReference>
<dbReference type="Pfam" id="PF01551">
    <property type="entry name" value="Peptidase_M23"/>
    <property type="match status" value="1"/>
</dbReference>
<evidence type="ECO:0000259" key="9">
    <source>
        <dbReference type="Pfam" id="PF01551"/>
    </source>
</evidence>
<comment type="caution">
    <text evidence="10">The sequence shown here is derived from an EMBL/GenBank/DDBJ whole genome shotgun (WGS) entry which is preliminary data.</text>
</comment>
<dbReference type="EMBL" id="LNTU01000001">
    <property type="protein sequence ID" value="KXF79400.1"/>
    <property type="molecule type" value="Genomic_DNA"/>
</dbReference>
<name>A0A135I1S5_9HYPH</name>
<dbReference type="PANTHER" id="PTHR21666">
    <property type="entry name" value="PEPTIDASE-RELATED"/>
    <property type="match status" value="1"/>
</dbReference>
<reference evidence="10 11" key="1">
    <citation type="submission" date="2015-11" db="EMBL/GenBank/DDBJ databases">
        <title>Draft genome sequence of Paramesorhizobium deserti A-3-E, a strain highly resistant to diverse beta-lactam antibiotics.</title>
        <authorList>
            <person name="Lv R."/>
            <person name="Yang X."/>
            <person name="Fang N."/>
            <person name="Guo J."/>
            <person name="Luo X."/>
            <person name="Peng F."/>
            <person name="Yang R."/>
            <person name="Cui Y."/>
            <person name="Fang C."/>
            <person name="Song Y."/>
        </authorList>
    </citation>
    <scope>NUCLEOTIDE SEQUENCE [LARGE SCALE GENOMIC DNA]</scope>
    <source>
        <strain evidence="10 11">A-3-E</strain>
    </source>
</reference>
<sequence>MKEYERHTIDPGNEPPLITDGRRGPPDRREISARWLAGTFLTGITSCMLMGVALFAALNGREQLATPPELLAHNEMQGPDSDGDISKGDRVAATTTIQKNRDRRRFDVSTMQKVGEREVIRTRPFEYVRMALAADHPGSRKYPPFNALAIFSEGAPPVQTANTGQIYGAKVESEVSLRTVDFPLATAEFDPSADLTADEVENVVRNTGMLLTDGDVQVASLHYVDPLRFGNSESPYSLTPPLDVRIIQENVSVAPRAGPDAVSDGFSEEVIPFRNDDAILDSLAKAGYDGTNAAEMAEALAKLMNSPRLKAGSVLRVGVVSHNDQDRIVRASIYNGTTHLLTVALDDREQYVPSDEPEMTPLLRTAFDGSTPLPRIRGDLPTVYDGICRAALSYGMTEAMTNQLVKMLASDVDLQATVTPNDQIETFFSLPEDSDRAGEDSEILYVAATFGGTTRKFYRYQAPDGTTDYYDQNGKSAKQFLLRNPVPNGIFRSPFGMRRHPILGYLRMHTGVDWAAPRGTPIIASGNGVVERAGWTNGYGNQTIIRHANGYESSYSHQNAIARGITAGARVRQGQVIGYVGSTGLSTGPHLHYELIVNGTKVDPMRIRLPDNKALKGKELEAFQRERQRIDQLLNDQKDNGTKLAATGSANG</sequence>
<keyword evidence="8" id="KW-0472">Membrane</keyword>
<dbReference type="InterPro" id="IPR050570">
    <property type="entry name" value="Cell_wall_metabolism_enzyme"/>
</dbReference>
<evidence type="ECO:0000256" key="3">
    <source>
        <dbReference type="ARBA" id="ARBA00022723"/>
    </source>
</evidence>
<dbReference type="OrthoDB" id="9805070at2"/>
<evidence type="ECO:0000313" key="11">
    <source>
        <dbReference type="Proteomes" id="UP000070107"/>
    </source>
</evidence>
<accession>A0A135I1S5</accession>
<comment type="cofactor">
    <cofactor evidence="1">
        <name>Zn(2+)</name>
        <dbReference type="ChEBI" id="CHEBI:29105"/>
    </cofactor>
</comment>
<dbReference type="InterPro" id="IPR011055">
    <property type="entry name" value="Dup_hybrid_motif"/>
</dbReference>
<evidence type="ECO:0000256" key="7">
    <source>
        <dbReference type="SAM" id="MobiDB-lite"/>
    </source>
</evidence>
<dbReference type="GO" id="GO:0006508">
    <property type="term" value="P:proteolysis"/>
    <property type="evidence" value="ECO:0007669"/>
    <property type="project" value="UniProtKB-KW"/>
</dbReference>
<feature type="domain" description="M23ase beta-sheet core" evidence="9">
    <location>
        <begin position="507"/>
        <end position="604"/>
    </location>
</feature>
<keyword evidence="4" id="KW-0378">Hydrolase</keyword>
<dbReference type="Gene3D" id="3.10.450.350">
    <property type="match status" value="1"/>
</dbReference>
<dbReference type="Gene3D" id="2.70.70.10">
    <property type="entry name" value="Glucose Permease (Domain IIA)"/>
    <property type="match status" value="1"/>
</dbReference>
<proteinExistence type="predicted"/>
<evidence type="ECO:0000256" key="2">
    <source>
        <dbReference type="ARBA" id="ARBA00022670"/>
    </source>
</evidence>
<dbReference type="GO" id="GO:0046872">
    <property type="term" value="F:metal ion binding"/>
    <property type="evidence" value="ECO:0007669"/>
    <property type="project" value="UniProtKB-KW"/>
</dbReference>
<protein>
    <submittedName>
        <fullName evidence="10">Peptidase M24</fullName>
    </submittedName>
</protein>
<dbReference type="STRING" id="1494590.ATN84_06740"/>
<feature type="region of interest" description="Disordered" evidence="7">
    <location>
        <begin position="633"/>
        <end position="652"/>
    </location>
</feature>
<dbReference type="RefSeq" id="WP_068880737.1">
    <property type="nucleotide sequence ID" value="NZ_LNTU01000001.1"/>
</dbReference>
<keyword evidence="5" id="KW-0862">Zinc</keyword>
<gene>
    <name evidence="10" type="ORF">ATN84_06740</name>
</gene>
<keyword evidence="2" id="KW-0645">Protease</keyword>
<dbReference type="AlphaFoldDB" id="A0A135I1S5"/>
<keyword evidence="3" id="KW-0479">Metal-binding</keyword>
<evidence type="ECO:0000313" key="10">
    <source>
        <dbReference type="EMBL" id="KXF79400.1"/>
    </source>
</evidence>
<feature type="region of interest" description="Disordered" evidence="7">
    <location>
        <begin position="1"/>
        <end position="26"/>
    </location>
</feature>
<evidence type="ECO:0000256" key="1">
    <source>
        <dbReference type="ARBA" id="ARBA00001947"/>
    </source>
</evidence>
<keyword evidence="6" id="KW-0482">Metalloprotease</keyword>
<keyword evidence="8" id="KW-0812">Transmembrane</keyword>
<dbReference type="GO" id="GO:0004222">
    <property type="term" value="F:metalloendopeptidase activity"/>
    <property type="evidence" value="ECO:0007669"/>
    <property type="project" value="TreeGrafter"/>
</dbReference>
<evidence type="ECO:0000256" key="5">
    <source>
        <dbReference type="ARBA" id="ARBA00022833"/>
    </source>
</evidence>
<evidence type="ECO:0000256" key="4">
    <source>
        <dbReference type="ARBA" id="ARBA00022801"/>
    </source>
</evidence>
<dbReference type="Proteomes" id="UP000070107">
    <property type="component" value="Unassembled WGS sequence"/>
</dbReference>
<dbReference type="PANTHER" id="PTHR21666:SF288">
    <property type="entry name" value="CELL DIVISION PROTEIN YTFB"/>
    <property type="match status" value="1"/>
</dbReference>
<organism evidence="10 11">
    <name type="scientific">Paramesorhizobium deserti</name>
    <dbReference type="NCBI Taxonomy" id="1494590"/>
    <lineage>
        <taxon>Bacteria</taxon>
        <taxon>Pseudomonadati</taxon>
        <taxon>Pseudomonadota</taxon>
        <taxon>Alphaproteobacteria</taxon>
        <taxon>Hyphomicrobiales</taxon>
        <taxon>Phyllobacteriaceae</taxon>
        <taxon>Paramesorhizobium</taxon>
    </lineage>
</organism>
<keyword evidence="8" id="KW-1133">Transmembrane helix</keyword>